<comment type="caution">
    <text evidence="2">The sequence shown here is derived from an EMBL/GenBank/DDBJ whole genome shotgun (WGS) entry which is preliminary data.</text>
</comment>
<keyword evidence="3" id="KW-1185">Reference proteome</keyword>
<dbReference type="OrthoDB" id="10019584at2"/>
<evidence type="ECO:0000313" key="2">
    <source>
        <dbReference type="EMBL" id="KHS56702.1"/>
    </source>
</evidence>
<gene>
    <name evidence="2" type="ORF">QX51_12010</name>
</gene>
<keyword evidence="1" id="KW-0175">Coiled coil</keyword>
<reference evidence="2 3" key="1">
    <citation type="submission" date="2014-12" db="EMBL/GenBank/DDBJ databases">
        <title>Draft genome sequence of Terrisporobacter sp. 08-306576, isolated from the blood culture of a bacteremia patient.</title>
        <authorList>
            <person name="Lund L.C."/>
            <person name="Sydenham T.V."/>
            <person name="Hogh S.V."/>
            <person name="Skov M.N."/>
            <person name="Kemp M."/>
            <person name="Justesen U.S."/>
        </authorList>
    </citation>
    <scope>NUCLEOTIDE SEQUENCE [LARGE SCALE GENOMIC DNA]</scope>
    <source>
        <strain evidence="2 3">08-306576</strain>
    </source>
</reference>
<dbReference type="EMBL" id="JWHR01000109">
    <property type="protein sequence ID" value="KHS56702.1"/>
    <property type="molecule type" value="Genomic_DNA"/>
</dbReference>
<accession>A0A0B3W2X7</accession>
<dbReference type="STRING" id="1577792.QX51_12010"/>
<organism evidence="2 3">
    <name type="scientific">Terrisporobacter othiniensis</name>
    <dbReference type="NCBI Taxonomy" id="1577792"/>
    <lineage>
        <taxon>Bacteria</taxon>
        <taxon>Bacillati</taxon>
        <taxon>Bacillota</taxon>
        <taxon>Clostridia</taxon>
        <taxon>Peptostreptococcales</taxon>
        <taxon>Peptostreptococcaceae</taxon>
        <taxon>Terrisporobacter</taxon>
    </lineage>
</organism>
<feature type="coiled-coil region" evidence="1">
    <location>
        <begin position="53"/>
        <end position="111"/>
    </location>
</feature>
<proteinExistence type="predicted"/>
<dbReference type="RefSeq" id="WP_039680153.1">
    <property type="nucleotide sequence ID" value="NZ_JAXECK010000024.1"/>
</dbReference>
<dbReference type="Proteomes" id="UP000031189">
    <property type="component" value="Unassembled WGS sequence"/>
</dbReference>
<dbReference type="AlphaFoldDB" id="A0A0B3W2X7"/>
<name>A0A0B3W2X7_9FIRM</name>
<evidence type="ECO:0000256" key="1">
    <source>
        <dbReference type="SAM" id="Coils"/>
    </source>
</evidence>
<protein>
    <submittedName>
        <fullName evidence="2">Uncharacterized protein</fullName>
    </submittedName>
</protein>
<sequence length="115" mass="13832">MIKKYLRLIPVLIVGIAGIIFTPVSTSDLDDYKKKQIEYNEKKRNHEDFVQMSEEYKEDYSDLAMRYEQTQNEYKLYKEKYNSNADLNKELNKLLSKRDNYLNLIEEYSSQLDNL</sequence>
<evidence type="ECO:0000313" key="3">
    <source>
        <dbReference type="Proteomes" id="UP000031189"/>
    </source>
</evidence>